<keyword evidence="7" id="KW-0902">Two-component regulatory system</keyword>
<dbReference type="CDD" id="cd06225">
    <property type="entry name" value="HAMP"/>
    <property type="match status" value="1"/>
</dbReference>
<dbReference type="Gene3D" id="3.30.565.10">
    <property type="entry name" value="Histidine kinase-like ATPase, C-terminal domain"/>
    <property type="match status" value="1"/>
</dbReference>
<dbReference type="InterPro" id="IPR004358">
    <property type="entry name" value="Sig_transdc_His_kin-like_C"/>
</dbReference>
<dbReference type="SMART" id="SM00304">
    <property type="entry name" value="HAMP"/>
    <property type="match status" value="1"/>
</dbReference>
<evidence type="ECO:0000256" key="3">
    <source>
        <dbReference type="ARBA" id="ARBA00012438"/>
    </source>
</evidence>
<keyword evidence="5" id="KW-0808">Transferase</keyword>
<evidence type="ECO:0000256" key="2">
    <source>
        <dbReference type="ARBA" id="ARBA00004370"/>
    </source>
</evidence>
<dbReference type="SMART" id="SM00387">
    <property type="entry name" value="HATPase_c"/>
    <property type="match status" value="1"/>
</dbReference>
<sequence length="592" mass="66988">MSFSSVVGGLSFSQSRKIFSRLSILKKISYGYCLAIGIGVSGTIVGLMIGDSSQQKALSQLTIAYQQQNIITQLENALKSLQSHPQQLIIVLGDNISYDYEVVKFYDNLNRIQHQIHKLDTFIELHAEDIVVEEKDVQKLFQAYHTTIKSYVELMESLWKEIKPATLVQEEIPTAQQQIWNTLRDQEATQISLEFERISEQLTRLITKAELQQKQADIQLQKANNLRVMIIVTSLFLSTTIAIILAILTSRAIALPIQKVTKVAQRVTEESNFSLRVPVRSTDEIGTLAVSLNQLIEWVEKYTQDLRQAIKDLKTTQAQLIQSEKMSSLGQMVAGIAHEINNPISFIHGNITPALEQIQDLLNLVDLYQQNCSQISPEIEAKIAEIDLEFIAEDLPKLLSSMKMGTQRIREIVLSLRNFSRLDEAEIKQADIHEGIDSTLLLLNHRLKPEIEVVKQYGNIPLIDCYPAQLNQVFMNIISNAIDALEEAKTHILYGVEFSTPAQITIQTEQINTQQIQVRIRDNGLGIRPEIKHKLFDPFFTTKKIGKGTGIGLSICYQIIQNHQGKIEVVSEYKKGAEFIITLPIISKKCRE</sequence>
<dbReference type="GO" id="GO:0000155">
    <property type="term" value="F:phosphorelay sensor kinase activity"/>
    <property type="evidence" value="ECO:0007669"/>
    <property type="project" value="InterPro"/>
</dbReference>
<dbReference type="PROSITE" id="PS50885">
    <property type="entry name" value="HAMP"/>
    <property type="match status" value="1"/>
</dbReference>
<dbReference type="PANTHER" id="PTHR43065">
    <property type="entry name" value="SENSOR HISTIDINE KINASE"/>
    <property type="match status" value="1"/>
</dbReference>
<evidence type="ECO:0000313" key="12">
    <source>
        <dbReference type="Proteomes" id="UP000033607"/>
    </source>
</evidence>
<dbReference type="EMBL" id="LATL02000055">
    <property type="protein sequence ID" value="KKD38514.1"/>
    <property type="molecule type" value="Genomic_DNA"/>
</dbReference>
<dbReference type="SUPFAM" id="SSF158472">
    <property type="entry name" value="HAMP domain-like"/>
    <property type="match status" value="1"/>
</dbReference>
<evidence type="ECO:0000259" key="10">
    <source>
        <dbReference type="PROSITE" id="PS50885"/>
    </source>
</evidence>
<feature type="domain" description="HAMP" evidence="10">
    <location>
        <begin position="251"/>
        <end position="304"/>
    </location>
</feature>
<organism evidence="11 12">
    <name type="scientific">Limnoraphis robusta CS-951</name>
    <dbReference type="NCBI Taxonomy" id="1637645"/>
    <lineage>
        <taxon>Bacteria</taxon>
        <taxon>Bacillati</taxon>
        <taxon>Cyanobacteriota</taxon>
        <taxon>Cyanophyceae</taxon>
        <taxon>Oscillatoriophycideae</taxon>
        <taxon>Oscillatoriales</taxon>
        <taxon>Sirenicapillariaceae</taxon>
        <taxon>Limnoraphis</taxon>
    </lineage>
</organism>
<dbReference type="InterPro" id="IPR036890">
    <property type="entry name" value="HATPase_C_sf"/>
</dbReference>
<dbReference type="PANTHER" id="PTHR43065:SF50">
    <property type="entry name" value="HISTIDINE KINASE"/>
    <property type="match status" value="1"/>
</dbReference>
<dbReference type="PROSITE" id="PS50109">
    <property type="entry name" value="HIS_KIN"/>
    <property type="match status" value="1"/>
</dbReference>
<dbReference type="InterPro" id="IPR036097">
    <property type="entry name" value="HisK_dim/P_sf"/>
</dbReference>
<protein>
    <recommendedName>
        <fullName evidence="3">histidine kinase</fullName>
        <ecNumber evidence="3">2.7.13.3</ecNumber>
    </recommendedName>
</protein>
<dbReference type="AlphaFoldDB" id="A0A0F5YHY2"/>
<evidence type="ECO:0000259" key="9">
    <source>
        <dbReference type="PROSITE" id="PS50109"/>
    </source>
</evidence>
<evidence type="ECO:0000313" key="11">
    <source>
        <dbReference type="EMBL" id="KKD38514.1"/>
    </source>
</evidence>
<dbReference type="InterPro" id="IPR003594">
    <property type="entry name" value="HATPase_dom"/>
</dbReference>
<dbReference type="InterPro" id="IPR003660">
    <property type="entry name" value="HAMP_dom"/>
</dbReference>
<evidence type="ECO:0000256" key="6">
    <source>
        <dbReference type="ARBA" id="ARBA00022777"/>
    </source>
</evidence>
<keyword evidence="6 11" id="KW-0418">Kinase</keyword>
<evidence type="ECO:0000256" key="1">
    <source>
        <dbReference type="ARBA" id="ARBA00000085"/>
    </source>
</evidence>
<evidence type="ECO:0000256" key="4">
    <source>
        <dbReference type="ARBA" id="ARBA00022553"/>
    </source>
</evidence>
<dbReference type="EC" id="2.7.13.3" evidence="3"/>
<proteinExistence type="predicted"/>
<dbReference type="SMART" id="SM00388">
    <property type="entry name" value="HisKA"/>
    <property type="match status" value="1"/>
</dbReference>
<evidence type="ECO:0000256" key="7">
    <source>
        <dbReference type="ARBA" id="ARBA00023012"/>
    </source>
</evidence>
<accession>A0A0F5YHY2</accession>
<dbReference type="CDD" id="cd00082">
    <property type="entry name" value="HisKA"/>
    <property type="match status" value="1"/>
</dbReference>
<dbReference type="GO" id="GO:0016020">
    <property type="term" value="C:membrane"/>
    <property type="evidence" value="ECO:0007669"/>
    <property type="project" value="UniProtKB-SubCell"/>
</dbReference>
<dbReference type="InterPro" id="IPR005467">
    <property type="entry name" value="His_kinase_dom"/>
</dbReference>
<evidence type="ECO:0000256" key="8">
    <source>
        <dbReference type="SAM" id="Phobius"/>
    </source>
</evidence>
<comment type="subcellular location">
    <subcellularLocation>
        <location evidence="2">Membrane</location>
    </subcellularLocation>
</comment>
<dbReference type="Gene3D" id="6.10.340.10">
    <property type="match status" value="1"/>
</dbReference>
<dbReference type="PRINTS" id="PR00344">
    <property type="entry name" value="BCTRLSENSOR"/>
</dbReference>
<dbReference type="Gene3D" id="1.10.287.130">
    <property type="match status" value="1"/>
</dbReference>
<evidence type="ECO:0000256" key="5">
    <source>
        <dbReference type="ARBA" id="ARBA00022679"/>
    </source>
</evidence>
<feature type="domain" description="Histidine kinase" evidence="9">
    <location>
        <begin position="335"/>
        <end position="587"/>
    </location>
</feature>
<keyword evidence="8" id="KW-1133">Transmembrane helix</keyword>
<dbReference type="InterPro" id="IPR003661">
    <property type="entry name" value="HisK_dim/P_dom"/>
</dbReference>
<reference evidence="11 12" key="1">
    <citation type="submission" date="2015-06" db="EMBL/GenBank/DDBJ databases">
        <title>Draft genome assembly of filamentous brackish cyanobacterium Limnoraphis robusta strain CS-951.</title>
        <authorList>
            <person name="Willis A."/>
            <person name="Parks M."/>
            <person name="Burford M.A."/>
        </authorList>
    </citation>
    <scope>NUCLEOTIDE SEQUENCE [LARGE SCALE GENOMIC DNA]</scope>
    <source>
        <strain evidence="11 12">CS-951</strain>
    </source>
</reference>
<gene>
    <name evidence="11" type="ORF">WN50_08440</name>
</gene>
<keyword evidence="8" id="KW-0812">Transmembrane</keyword>
<name>A0A0F5YHY2_9CYAN</name>
<keyword evidence="4" id="KW-0597">Phosphoprotein</keyword>
<dbReference type="Proteomes" id="UP000033607">
    <property type="component" value="Unassembled WGS sequence"/>
</dbReference>
<dbReference type="SUPFAM" id="SSF47384">
    <property type="entry name" value="Homodimeric domain of signal transducing histidine kinase"/>
    <property type="match status" value="1"/>
</dbReference>
<feature type="transmembrane region" description="Helical" evidence="8">
    <location>
        <begin position="29"/>
        <end position="50"/>
    </location>
</feature>
<dbReference type="Pfam" id="PF02518">
    <property type="entry name" value="HATPase_c"/>
    <property type="match status" value="1"/>
</dbReference>
<dbReference type="Pfam" id="PF00672">
    <property type="entry name" value="HAMP"/>
    <property type="match status" value="1"/>
</dbReference>
<feature type="transmembrane region" description="Helical" evidence="8">
    <location>
        <begin position="228"/>
        <end position="248"/>
    </location>
</feature>
<keyword evidence="8" id="KW-0472">Membrane</keyword>
<dbReference type="SUPFAM" id="SSF55874">
    <property type="entry name" value="ATPase domain of HSP90 chaperone/DNA topoisomerase II/histidine kinase"/>
    <property type="match status" value="1"/>
</dbReference>
<comment type="catalytic activity">
    <reaction evidence="1">
        <text>ATP + protein L-histidine = ADP + protein N-phospho-L-histidine.</text>
        <dbReference type="EC" id="2.7.13.3"/>
    </reaction>
</comment>
<comment type="caution">
    <text evidence="11">The sequence shown here is derived from an EMBL/GenBank/DDBJ whole genome shotgun (WGS) entry which is preliminary data.</text>
</comment>